<evidence type="ECO:0000259" key="3">
    <source>
        <dbReference type="PROSITE" id="PS50110"/>
    </source>
</evidence>
<accession>A0ABT1VUB8</accession>
<dbReference type="EMBL" id="JAMZEJ010000001">
    <property type="protein sequence ID" value="MCQ8239278.1"/>
    <property type="molecule type" value="Genomic_DNA"/>
</dbReference>
<feature type="domain" description="Response regulatory" evidence="3">
    <location>
        <begin position="9"/>
        <end position="122"/>
    </location>
</feature>
<sequence>MGQAVPARAILIVEDEPFVRFDLMDFFEDRGFRVFGAGDAEEAIALLEADDTIRIVFTDIQMPGAMDGLMLAHHIRERWPPTLLIVASGRVTPRDVTLPARAAFVGKPFDPREVLQEIERRSV</sequence>
<evidence type="ECO:0000313" key="4">
    <source>
        <dbReference type="EMBL" id="MCQ8239278.1"/>
    </source>
</evidence>
<dbReference type="Proteomes" id="UP001524547">
    <property type="component" value="Unassembled WGS sequence"/>
</dbReference>
<dbReference type="SMART" id="SM00448">
    <property type="entry name" value="REC"/>
    <property type="match status" value="1"/>
</dbReference>
<dbReference type="SUPFAM" id="SSF52172">
    <property type="entry name" value="CheY-like"/>
    <property type="match status" value="1"/>
</dbReference>
<dbReference type="Pfam" id="PF00072">
    <property type="entry name" value="Response_reg"/>
    <property type="match status" value="1"/>
</dbReference>
<keyword evidence="5" id="KW-1185">Reference proteome</keyword>
<dbReference type="PANTHER" id="PTHR44591">
    <property type="entry name" value="STRESS RESPONSE REGULATOR PROTEIN 1"/>
    <property type="match status" value="1"/>
</dbReference>
<evidence type="ECO:0000313" key="5">
    <source>
        <dbReference type="Proteomes" id="UP001524547"/>
    </source>
</evidence>
<keyword evidence="1 2" id="KW-0597">Phosphoprotein</keyword>
<dbReference type="PANTHER" id="PTHR44591:SF3">
    <property type="entry name" value="RESPONSE REGULATORY DOMAIN-CONTAINING PROTEIN"/>
    <property type="match status" value="1"/>
</dbReference>
<feature type="modified residue" description="4-aspartylphosphate" evidence="2">
    <location>
        <position position="59"/>
    </location>
</feature>
<name>A0ABT1VUB8_9PROT</name>
<dbReference type="PROSITE" id="PS50110">
    <property type="entry name" value="RESPONSE_REGULATORY"/>
    <property type="match status" value="1"/>
</dbReference>
<comment type="caution">
    <text evidence="4">The sequence shown here is derived from an EMBL/GenBank/DDBJ whole genome shotgun (WGS) entry which is preliminary data.</text>
</comment>
<evidence type="ECO:0000256" key="1">
    <source>
        <dbReference type="ARBA" id="ARBA00022553"/>
    </source>
</evidence>
<evidence type="ECO:0000256" key="2">
    <source>
        <dbReference type="PROSITE-ProRule" id="PRU00169"/>
    </source>
</evidence>
<protein>
    <submittedName>
        <fullName evidence="4">Response regulator</fullName>
    </submittedName>
</protein>
<dbReference type="Gene3D" id="3.40.50.2300">
    <property type="match status" value="1"/>
</dbReference>
<dbReference type="InterPro" id="IPR001789">
    <property type="entry name" value="Sig_transdc_resp-reg_receiver"/>
</dbReference>
<organism evidence="4 5">
    <name type="scientific">Rhizosaccharibacter radicis</name>
    <dbReference type="NCBI Taxonomy" id="2782605"/>
    <lineage>
        <taxon>Bacteria</taxon>
        <taxon>Pseudomonadati</taxon>
        <taxon>Pseudomonadota</taxon>
        <taxon>Alphaproteobacteria</taxon>
        <taxon>Acetobacterales</taxon>
        <taxon>Acetobacteraceae</taxon>
        <taxon>Rhizosaccharibacter</taxon>
    </lineage>
</organism>
<gene>
    <name evidence="4" type="ORF">NFI88_00300</name>
</gene>
<reference evidence="4 5" key="1">
    <citation type="submission" date="2022-06" db="EMBL/GenBank/DDBJ databases">
        <title>Rhizosaccharibacter gen. nov. sp. nov. KSS12, endophytic bacteria isolated from sugarcane.</title>
        <authorList>
            <person name="Pitiwittayakul N."/>
        </authorList>
    </citation>
    <scope>NUCLEOTIDE SEQUENCE [LARGE SCALE GENOMIC DNA]</scope>
    <source>
        <strain evidence="4 5">KSS12</strain>
    </source>
</reference>
<dbReference type="RefSeq" id="WP_422918025.1">
    <property type="nucleotide sequence ID" value="NZ_JAMZEJ010000001.1"/>
</dbReference>
<dbReference type="InterPro" id="IPR011006">
    <property type="entry name" value="CheY-like_superfamily"/>
</dbReference>
<proteinExistence type="predicted"/>
<dbReference type="InterPro" id="IPR050595">
    <property type="entry name" value="Bact_response_regulator"/>
</dbReference>